<evidence type="ECO:0000256" key="2">
    <source>
        <dbReference type="SAM" id="Phobius"/>
    </source>
</evidence>
<keyword evidence="2" id="KW-1133">Transmembrane helix</keyword>
<accession>A0AAE9GSB9</accession>
<keyword evidence="2" id="KW-0812">Transmembrane</keyword>
<dbReference type="Proteomes" id="UP001240192">
    <property type="component" value="Segment"/>
</dbReference>
<evidence type="ECO:0000256" key="1">
    <source>
        <dbReference type="SAM" id="MobiDB-lite"/>
    </source>
</evidence>
<keyword evidence="4" id="KW-1185">Reference proteome</keyword>
<sequence>MGGSSSSANKSSTSTTTVNKNTSVGLNDELNGNFVQGLENSTVNITDGGAVNKALEAIAMNNKEAFSFGGEALGVNEAVTKAALSTSENYLDSALNFGSQSLGDILDFGRDAITASEVATGSALDVAKNLSLDSDAATARDTNKNMMYSTLAIAVALAFVAAKK</sequence>
<feature type="transmembrane region" description="Helical" evidence="2">
    <location>
        <begin position="146"/>
        <end position="162"/>
    </location>
</feature>
<evidence type="ECO:0000313" key="3">
    <source>
        <dbReference type="EMBL" id="UOL48284.1"/>
    </source>
</evidence>
<protein>
    <submittedName>
        <fullName evidence="3">Uncharacterized protein</fullName>
    </submittedName>
</protein>
<evidence type="ECO:0000313" key="4">
    <source>
        <dbReference type="Proteomes" id="UP001240192"/>
    </source>
</evidence>
<keyword evidence="2" id="KW-0472">Membrane</keyword>
<organism evidence="3 4">
    <name type="scientific">Vibrio phage vB_VruC_PG21</name>
    <dbReference type="NCBI Taxonomy" id="2928757"/>
    <lineage>
        <taxon>Viruses</taxon>
        <taxon>Varidnaviria</taxon>
        <taxon>Abadenavirae</taxon>
        <taxon>Produgelaviricota</taxon>
        <taxon>Belvinaviricetes</taxon>
        <taxon>Vinavirales</taxon>
        <taxon>Asemoviridae</taxon>
        <taxon>Rumoivirus</taxon>
        <taxon>Rumoivirus VruC</taxon>
    </lineage>
</organism>
<feature type="region of interest" description="Disordered" evidence="1">
    <location>
        <begin position="1"/>
        <end position="24"/>
    </location>
</feature>
<name>A0AAE9GSB9_9VIRU</name>
<dbReference type="EMBL" id="OM867525">
    <property type="protein sequence ID" value="UOL48284.1"/>
    <property type="molecule type" value="Genomic_DNA"/>
</dbReference>
<proteinExistence type="predicted"/>
<reference evidence="3" key="1">
    <citation type="submission" date="2022-02" db="EMBL/GenBank/DDBJ databases">
        <authorList>
            <person name="Guo R."/>
        </authorList>
    </citation>
    <scope>NUCLEOTIDE SEQUENCE</scope>
</reference>